<dbReference type="InterPro" id="IPR016054">
    <property type="entry name" value="LY6_UPA_recep-like"/>
</dbReference>
<keyword evidence="3" id="KW-1185">Reference proteome</keyword>
<protein>
    <submittedName>
        <fullName evidence="2">Secreted seminal-vesicle Ly-6 protein 1</fullName>
    </submittedName>
</protein>
<reference evidence="2 3" key="1">
    <citation type="journal article" date="2019" name="Mol. Ecol. Resour.">
        <title>Improving Illumina assemblies with Hi-C and long reads: an example with the North African dromedary.</title>
        <authorList>
            <person name="Elbers J.P."/>
            <person name="Rogers M.F."/>
            <person name="Perelman P.L."/>
            <person name="Proskuryakova A.A."/>
            <person name="Serdyukova N.A."/>
            <person name="Johnson W.E."/>
            <person name="Horin P."/>
            <person name="Corander J."/>
            <person name="Murphy D."/>
            <person name="Burger P.A."/>
        </authorList>
    </citation>
    <scope>NUCLEOTIDE SEQUENCE [LARGE SCALE GENOMIC DNA]</scope>
    <source>
        <strain evidence="2">Drom800</strain>
        <tissue evidence="2">Blood</tissue>
    </source>
</reference>
<dbReference type="EMBL" id="JWIN03000033">
    <property type="protein sequence ID" value="KAB1254837.1"/>
    <property type="molecule type" value="Genomic_DNA"/>
</dbReference>
<name>A0A5N4C7G9_CAMDR</name>
<dbReference type="AlphaFoldDB" id="A0A5N4C7G9"/>
<dbReference type="CDD" id="cd23628">
    <property type="entry name" value="TFP_LU_ECD_SP10_like"/>
    <property type="match status" value="1"/>
</dbReference>
<evidence type="ECO:0000259" key="1">
    <source>
        <dbReference type="Pfam" id="PF00021"/>
    </source>
</evidence>
<dbReference type="STRING" id="9838.ENSCDRP00005025295"/>
<organism evidence="2 3">
    <name type="scientific">Camelus dromedarius</name>
    <name type="common">Dromedary</name>
    <name type="synonym">Arabian camel</name>
    <dbReference type="NCBI Taxonomy" id="9838"/>
    <lineage>
        <taxon>Eukaryota</taxon>
        <taxon>Metazoa</taxon>
        <taxon>Chordata</taxon>
        <taxon>Craniata</taxon>
        <taxon>Vertebrata</taxon>
        <taxon>Euteleostomi</taxon>
        <taxon>Mammalia</taxon>
        <taxon>Eutheria</taxon>
        <taxon>Laurasiatheria</taxon>
        <taxon>Artiodactyla</taxon>
        <taxon>Tylopoda</taxon>
        <taxon>Camelidae</taxon>
        <taxon>Camelus</taxon>
    </lineage>
</organism>
<dbReference type="Pfam" id="PF00021">
    <property type="entry name" value="UPAR_LY6"/>
    <property type="match status" value="1"/>
</dbReference>
<evidence type="ECO:0000313" key="3">
    <source>
        <dbReference type="Proteomes" id="UP000299084"/>
    </source>
</evidence>
<dbReference type="Proteomes" id="UP000299084">
    <property type="component" value="Unassembled WGS sequence"/>
</dbReference>
<gene>
    <name evidence="2" type="ORF">Cadr_000028765</name>
</gene>
<sequence>MKLRQGKSRAGQRQLLTQLQQPPVLPLQMPFTRSMFSVVSPGLGVCERFNASGVCETGENFCQTQGSEECFLKKVYEGDTVSYGYQGCSSLCIPMKLFNRITTVEFKCCHDSPLCNKF</sequence>
<proteinExistence type="predicted"/>
<feature type="domain" description="UPAR/Ly6" evidence="1">
    <location>
        <begin position="46"/>
        <end position="117"/>
    </location>
</feature>
<evidence type="ECO:0000313" key="2">
    <source>
        <dbReference type="EMBL" id="KAB1254837.1"/>
    </source>
</evidence>
<comment type="caution">
    <text evidence="2">The sequence shown here is derived from an EMBL/GenBank/DDBJ whole genome shotgun (WGS) entry which is preliminary data.</text>
</comment>
<accession>A0A5N4C7G9</accession>